<evidence type="ECO:0000313" key="4">
    <source>
        <dbReference type="Proteomes" id="UP000799753"/>
    </source>
</evidence>
<dbReference type="Proteomes" id="UP000799753">
    <property type="component" value="Unassembled WGS sequence"/>
</dbReference>
<dbReference type="EMBL" id="MU006821">
    <property type="protein sequence ID" value="KAF2634540.1"/>
    <property type="molecule type" value="Genomic_DNA"/>
</dbReference>
<evidence type="ECO:0000256" key="2">
    <source>
        <dbReference type="SAM" id="SignalP"/>
    </source>
</evidence>
<evidence type="ECO:0000256" key="1">
    <source>
        <dbReference type="SAM" id="MobiDB-lite"/>
    </source>
</evidence>
<accession>A0A6A6RH39</accession>
<feature type="region of interest" description="Disordered" evidence="1">
    <location>
        <begin position="272"/>
        <end position="366"/>
    </location>
</feature>
<keyword evidence="4" id="KW-1185">Reference proteome</keyword>
<dbReference type="AlphaFoldDB" id="A0A6A6RH39"/>
<feature type="compositionally biased region" description="Polar residues" evidence="1">
    <location>
        <begin position="316"/>
        <end position="332"/>
    </location>
</feature>
<feature type="compositionally biased region" description="Basic and acidic residues" evidence="1">
    <location>
        <begin position="356"/>
        <end position="366"/>
    </location>
</feature>
<keyword evidence="2" id="KW-0732">Signal</keyword>
<proteinExistence type="predicted"/>
<sequence length="366" mass="40011">MSPLTNMERFLFFLVKGILLSFARSHFIPRDNATPTPSYNDPGPDIGSVHIQNSCDETFLAVSVGAWPNATDKSGAEFQIAAHGEYQEPFRETVYMSREEEASKYGGVGGHYDPISGKMFNQGISIKFTTAPQNYSSKTLQLEYALIKNTVRGDNFLRINYDVSLLDCAVPPKEQKKMTDVQSSQELEWNQKKIDGCPGYQKGFAMWFDDSSNCRPIYCDGQSFCDGVYNYDKSRVNESSFECSKEYRGILHFELCAGNGNGTGKAVYEKWAGSPNKPGAPSDAPKASQSKSSLPNPPIQTSTSKPPSKPSDALKPSQSENPSPGPSLSTSAPKLHSPPLTSPAVSTIATKTPKPSVEHLENNHAV</sequence>
<dbReference type="OrthoDB" id="3773432at2759"/>
<evidence type="ECO:0000313" key="3">
    <source>
        <dbReference type="EMBL" id="KAF2634540.1"/>
    </source>
</evidence>
<name>A0A6A6RH39_9PLEO</name>
<organism evidence="3 4">
    <name type="scientific">Massarina eburnea CBS 473.64</name>
    <dbReference type="NCBI Taxonomy" id="1395130"/>
    <lineage>
        <taxon>Eukaryota</taxon>
        <taxon>Fungi</taxon>
        <taxon>Dikarya</taxon>
        <taxon>Ascomycota</taxon>
        <taxon>Pezizomycotina</taxon>
        <taxon>Dothideomycetes</taxon>
        <taxon>Pleosporomycetidae</taxon>
        <taxon>Pleosporales</taxon>
        <taxon>Massarineae</taxon>
        <taxon>Massarinaceae</taxon>
        <taxon>Massarina</taxon>
    </lineage>
</organism>
<protein>
    <submittedName>
        <fullName evidence="3">Uncharacterized protein</fullName>
    </submittedName>
</protein>
<reference evidence="3" key="1">
    <citation type="journal article" date="2020" name="Stud. Mycol.">
        <title>101 Dothideomycetes genomes: a test case for predicting lifestyles and emergence of pathogens.</title>
        <authorList>
            <person name="Haridas S."/>
            <person name="Albert R."/>
            <person name="Binder M."/>
            <person name="Bloem J."/>
            <person name="Labutti K."/>
            <person name="Salamov A."/>
            <person name="Andreopoulos B."/>
            <person name="Baker S."/>
            <person name="Barry K."/>
            <person name="Bills G."/>
            <person name="Bluhm B."/>
            <person name="Cannon C."/>
            <person name="Castanera R."/>
            <person name="Culley D."/>
            <person name="Daum C."/>
            <person name="Ezra D."/>
            <person name="Gonzalez J."/>
            <person name="Henrissat B."/>
            <person name="Kuo A."/>
            <person name="Liang C."/>
            <person name="Lipzen A."/>
            <person name="Lutzoni F."/>
            <person name="Magnuson J."/>
            <person name="Mondo S."/>
            <person name="Nolan M."/>
            <person name="Ohm R."/>
            <person name="Pangilinan J."/>
            <person name="Park H.-J."/>
            <person name="Ramirez L."/>
            <person name="Alfaro M."/>
            <person name="Sun H."/>
            <person name="Tritt A."/>
            <person name="Yoshinaga Y."/>
            <person name="Zwiers L.-H."/>
            <person name="Turgeon B."/>
            <person name="Goodwin S."/>
            <person name="Spatafora J."/>
            <person name="Crous P."/>
            <person name="Grigoriev I."/>
        </authorList>
    </citation>
    <scope>NUCLEOTIDE SEQUENCE</scope>
    <source>
        <strain evidence="3">CBS 473.64</strain>
    </source>
</reference>
<feature type="signal peptide" evidence="2">
    <location>
        <begin position="1"/>
        <end position="25"/>
    </location>
</feature>
<gene>
    <name evidence="3" type="ORF">P280DRAFT_238349</name>
</gene>
<feature type="chain" id="PRO_5025673378" evidence="2">
    <location>
        <begin position="26"/>
        <end position="366"/>
    </location>
</feature>